<keyword evidence="3" id="KW-0520">NAD</keyword>
<evidence type="ECO:0000313" key="5">
    <source>
        <dbReference type="Proteomes" id="UP000288197"/>
    </source>
</evidence>
<evidence type="ECO:0000313" key="4">
    <source>
        <dbReference type="EMBL" id="RST99950.1"/>
    </source>
</evidence>
<dbReference type="InterPro" id="IPR004553">
    <property type="entry name" value="HMG_CoA_Rdtase_bac-typ"/>
</dbReference>
<organism evidence="4 5">
    <name type="scientific">Vagococcus fluvialis</name>
    <dbReference type="NCBI Taxonomy" id="2738"/>
    <lineage>
        <taxon>Bacteria</taxon>
        <taxon>Bacillati</taxon>
        <taxon>Bacillota</taxon>
        <taxon>Bacilli</taxon>
        <taxon>Lactobacillales</taxon>
        <taxon>Enterococcaceae</taxon>
        <taxon>Vagococcus</taxon>
    </lineage>
</organism>
<dbReference type="PROSITE" id="PS50065">
    <property type="entry name" value="HMG_COA_REDUCTASE_4"/>
    <property type="match status" value="1"/>
</dbReference>
<dbReference type="CDD" id="cd00644">
    <property type="entry name" value="HMG-CoA_reductase_classII"/>
    <property type="match status" value="1"/>
</dbReference>
<dbReference type="GO" id="GO:0004420">
    <property type="term" value="F:hydroxymethylglutaryl-CoA reductase (NADPH) activity"/>
    <property type="evidence" value="ECO:0007669"/>
    <property type="project" value="InterPro"/>
</dbReference>
<comment type="caution">
    <text evidence="4">The sequence shown here is derived from an EMBL/GenBank/DDBJ whole genome shotgun (WGS) entry which is preliminary data.</text>
</comment>
<dbReference type="EMBL" id="NGJX01000013">
    <property type="protein sequence ID" value="RST99950.1"/>
    <property type="molecule type" value="Genomic_DNA"/>
</dbReference>
<dbReference type="AlphaFoldDB" id="A0A369APW5"/>
<proteinExistence type="inferred from homology"/>
<dbReference type="SUPFAM" id="SSF56542">
    <property type="entry name" value="Substrate-binding domain of HMG-CoA reductase"/>
    <property type="match status" value="1"/>
</dbReference>
<dbReference type="EC" id="1.1.1.88" evidence="3"/>
<accession>A0A369APW5</accession>
<dbReference type="OrthoDB" id="9764892at2"/>
<comment type="catalytic activity">
    <reaction evidence="3">
        <text>(R)-mevalonate + 2 NAD(+) + CoA = (3S)-3-hydroxy-3-methylglutaryl-CoA + 2 NADH + 2 H(+)</text>
        <dbReference type="Rhea" id="RHEA:14833"/>
        <dbReference type="ChEBI" id="CHEBI:15378"/>
        <dbReference type="ChEBI" id="CHEBI:36464"/>
        <dbReference type="ChEBI" id="CHEBI:43074"/>
        <dbReference type="ChEBI" id="CHEBI:57287"/>
        <dbReference type="ChEBI" id="CHEBI:57540"/>
        <dbReference type="ChEBI" id="CHEBI:57945"/>
        <dbReference type="EC" id="1.1.1.88"/>
    </reaction>
</comment>
<dbReference type="SUPFAM" id="SSF55035">
    <property type="entry name" value="NAD-binding domain of HMG-CoA reductase"/>
    <property type="match status" value="1"/>
</dbReference>
<evidence type="ECO:0000256" key="3">
    <source>
        <dbReference type="RuleBase" id="RU361219"/>
    </source>
</evidence>
<dbReference type="InterPro" id="IPR009023">
    <property type="entry name" value="HMG_CoA_Rdtase_NAD(P)-bd_sf"/>
</dbReference>
<name>A0A369APW5_9ENTE</name>
<dbReference type="InterPro" id="IPR023074">
    <property type="entry name" value="HMG_CoA_Rdtase_cat_sf"/>
</dbReference>
<dbReference type="PANTHER" id="PTHR10572">
    <property type="entry name" value="3-HYDROXY-3-METHYLGLUTARYL-COENZYME A REDUCTASE"/>
    <property type="match status" value="1"/>
</dbReference>
<dbReference type="Proteomes" id="UP000288197">
    <property type="component" value="Unassembled WGS sequence"/>
</dbReference>
<dbReference type="PROSITE" id="PS01192">
    <property type="entry name" value="HMG_COA_REDUCTASE_3"/>
    <property type="match status" value="1"/>
</dbReference>
<gene>
    <name evidence="4" type="ORF">CBF32_11300</name>
</gene>
<dbReference type="RefSeq" id="WP_114290269.1">
    <property type="nucleotide sequence ID" value="NZ_CP081459.1"/>
</dbReference>
<dbReference type="InterPro" id="IPR009029">
    <property type="entry name" value="HMG_CoA_Rdtase_sub-bd_dom_sf"/>
</dbReference>
<dbReference type="GO" id="GO:0140643">
    <property type="term" value="F:hydroxymethylglutaryl-CoA reductase (NADH) activity"/>
    <property type="evidence" value="ECO:0007669"/>
    <property type="project" value="UniProtKB-EC"/>
</dbReference>
<keyword evidence="5" id="KW-1185">Reference proteome</keyword>
<reference evidence="4 5" key="1">
    <citation type="submission" date="2017-05" db="EMBL/GenBank/DDBJ databases">
        <title>Vagococcus spp. assemblies.</title>
        <authorList>
            <person name="Gulvik C.A."/>
        </authorList>
    </citation>
    <scope>NUCLEOTIDE SEQUENCE [LARGE SCALE GENOMIC DNA]</scope>
    <source>
        <strain evidence="4 5">NCFB 2497</strain>
    </source>
</reference>
<dbReference type="NCBIfam" id="TIGR00532">
    <property type="entry name" value="HMG_CoA_R_NAD"/>
    <property type="match status" value="1"/>
</dbReference>
<dbReference type="Gene3D" id="1.10.8.660">
    <property type="match status" value="1"/>
</dbReference>
<dbReference type="PANTHER" id="PTHR10572:SF24">
    <property type="entry name" value="3-HYDROXY-3-METHYLGLUTARYL-COENZYME A REDUCTASE"/>
    <property type="match status" value="1"/>
</dbReference>
<dbReference type="InterPro" id="IPR002202">
    <property type="entry name" value="HMG_CoA_Rdtase"/>
</dbReference>
<dbReference type="GeneID" id="63147183"/>
<comment type="pathway">
    <text evidence="3">Metabolic intermediate metabolism; (R)-mevalonate degradation; (S)-3-hydroxy-3-methylglutaryl-CoA from (R)-mevalonate: step 1/1.</text>
</comment>
<dbReference type="InterPro" id="IPR023076">
    <property type="entry name" value="HMG_CoA_Rdtase_CS"/>
</dbReference>
<dbReference type="UniPathway" id="UPA00257">
    <property type="reaction ID" value="UER00367"/>
</dbReference>
<dbReference type="GO" id="GO:0015936">
    <property type="term" value="P:coenzyme A metabolic process"/>
    <property type="evidence" value="ECO:0007669"/>
    <property type="project" value="InterPro"/>
</dbReference>
<keyword evidence="2 3" id="KW-0560">Oxidoreductase</keyword>
<sequence length="426" mass="46265">MSQENKKFYQQTRVERLDTLVNQGIISDSDKELYQKTPLLTEDVANSLIENQISQFPLPEGVALNFIIDGEKKVIPMVVEEPSVIAACSNSAKILSRNGFSTSISKRELIGQIILKDIPDIEAAKLKIEKNKDQIFTLAKEAHPSIHSRGGGLKDFYVKIIKDTTITDKEFLTVYLLIETKDAMGANIINTILEGLTPFILELTNGASLMSILSNYNTEALVTATCEVPLTDLETKNFSGQELGQKIAEASLYAKLDPHRAATHNKGIMNGIDSVVIATGNDPRAVEAGAHAFASKNGRYQGMTNWEVVEDNLVGELTLPMVLGTVGGAISVLPLAKSNLELLGVTTSEELSRIVLCVGLAQNFAALRALVSDGIQKGHMSLHASSLAIQVGAQNEEIEIIANQLRLAPKMNSAIAKELLMTLRDK</sequence>
<evidence type="ECO:0000256" key="2">
    <source>
        <dbReference type="ARBA" id="ARBA00023002"/>
    </source>
</evidence>
<evidence type="ECO:0000256" key="1">
    <source>
        <dbReference type="ARBA" id="ARBA00007661"/>
    </source>
</evidence>
<comment type="similarity">
    <text evidence="1 3">Belongs to the HMG-CoA reductase family.</text>
</comment>
<dbReference type="Pfam" id="PF00368">
    <property type="entry name" value="HMG-CoA_red"/>
    <property type="match status" value="1"/>
</dbReference>
<dbReference type="Gene3D" id="3.90.770.10">
    <property type="entry name" value="3-hydroxy-3-methylglutaryl-coenzyme A Reductase, Chain A, domain 2"/>
    <property type="match status" value="2"/>
</dbReference>
<protein>
    <recommendedName>
        <fullName evidence="3">3-hydroxy-3-methylglutaryl coenzyme A reductase</fullName>
        <shortName evidence="3">HMG-CoA reductase</shortName>
        <ecNumber evidence="3">1.1.1.88</ecNumber>
    </recommendedName>
</protein>